<feature type="region of interest" description="Disordered" evidence="1">
    <location>
        <begin position="62"/>
        <end position="150"/>
    </location>
</feature>
<gene>
    <name evidence="2" type="ORF">PSHT_11247</name>
</gene>
<reference evidence="2 3" key="1">
    <citation type="submission" date="2017-12" db="EMBL/GenBank/DDBJ databases">
        <title>Gene loss provides genomic basis for host adaptation in cereal stripe rust fungi.</title>
        <authorList>
            <person name="Xia C."/>
        </authorList>
    </citation>
    <scope>NUCLEOTIDE SEQUENCE [LARGE SCALE GENOMIC DNA]</scope>
    <source>
        <strain evidence="2 3">93TX-2</strain>
    </source>
</reference>
<feature type="non-terminal residue" evidence="2">
    <location>
        <position position="451"/>
    </location>
</feature>
<accession>A0A2S4V478</accession>
<reference evidence="3" key="2">
    <citation type="journal article" date="2018" name="BMC Genomics">
        <title>Genomic insights into host adaptation between the wheat stripe rust pathogen (Puccinia striiformis f. sp. tritici) and the barley stripe rust pathogen (Puccinia striiformis f. sp. hordei).</title>
        <authorList>
            <person name="Xia C."/>
            <person name="Wang M."/>
            <person name="Yin C."/>
            <person name="Cornejo O.E."/>
            <person name="Hulbert S.H."/>
            <person name="Chen X."/>
        </authorList>
    </citation>
    <scope>NUCLEOTIDE SEQUENCE [LARGE SCALE GENOMIC DNA]</scope>
    <source>
        <strain evidence="3">93TX-2</strain>
    </source>
</reference>
<feature type="region of interest" description="Disordered" evidence="1">
    <location>
        <begin position="1"/>
        <end position="38"/>
    </location>
</feature>
<organism evidence="2 3">
    <name type="scientific">Puccinia striiformis</name>
    <dbReference type="NCBI Taxonomy" id="27350"/>
    <lineage>
        <taxon>Eukaryota</taxon>
        <taxon>Fungi</taxon>
        <taxon>Dikarya</taxon>
        <taxon>Basidiomycota</taxon>
        <taxon>Pucciniomycotina</taxon>
        <taxon>Pucciniomycetes</taxon>
        <taxon>Pucciniales</taxon>
        <taxon>Pucciniaceae</taxon>
        <taxon>Puccinia</taxon>
    </lineage>
</organism>
<comment type="caution">
    <text evidence="2">The sequence shown here is derived from an EMBL/GenBank/DDBJ whole genome shotgun (WGS) entry which is preliminary data.</text>
</comment>
<dbReference type="VEuPathDB" id="FungiDB:PSHT_11247"/>
<keyword evidence="3" id="KW-1185">Reference proteome</keyword>
<feature type="non-terminal residue" evidence="2">
    <location>
        <position position="1"/>
    </location>
</feature>
<dbReference type="AlphaFoldDB" id="A0A2S4V478"/>
<dbReference type="Proteomes" id="UP000238274">
    <property type="component" value="Unassembled WGS sequence"/>
</dbReference>
<proteinExistence type="predicted"/>
<dbReference type="OrthoDB" id="2501229at2759"/>
<name>A0A2S4V478_9BASI</name>
<evidence type="ECO:0000313" key="2">
    <source>
        <dbReference type="EMBL" id="POW04342.1"/>
    </source>
</evidence>
<evidence type="ECO:0000313" key="3">
    <source>
        <dbReference type="Proteomes" id="UP000238274"/>
    </source>
</evidence>
<feature type="compositionally biased region" description="Polar residues" evidence="1">
    <location>
        <begin position="69"/>
        <end position="78"/>
    </location>
</feature>
<feature type="compositionally biased region" description="Low complexity" evidence="1">
    <location>
        <begin position="233"/>
        <end position="249"/>
    </location>
</feature>
<sequence>PVGGLANPFSSSHVAPFHGVGANSEPTTQAPNLPSRYGLCKLDAPSDVESLAGSRSMRELNLPVPSDFFDTNPSNEPVSDSHLLSPGEEDNTQSLERKGRSSSVDIEPPVTKKGKTGGVEEQVVLGDIRSSSSKGTGGGDITRQAERETTAWTKRPLELTDSVTKKKNSRKSELKELARAPPPFALVNCDRPTKGDEEVVFEAIRSLKQTDGSRFIKEQVTDYKMIEIRSRKSSSSLGSGSGESIIGIGKSHKERSDRKRHAVKDFISISSQASELRSKYTDQIMTELGPWIKKLEATINTGESEARNALQLKYLDHLLTLLPLYLFHVDMINVVIPEERLTGQATLRAHRLTAGLRFLQHARRLIESNDKISWQHPRNRRGKYFAKVYSPSPFFWNIVRDWIRSTRLGLASQVIDAQPINLIIRSSNSSMRFLPALWSLIMYPKLTEKKL</sequence>
<dbReference type="EMBL" id="PKSM01000185">
    <property type="protein sequence ID" value="POW04342.1"/>
    <property type="molecule type" value="Genomic_DNA"/>
</dbReference>
<protein>
    <submittedName>
        <fullName evidence="2">Uncharacterized protein</fullName>
    </submittedName>
</protein>
<reference evidence="3" key="3">
    <citation type="journal article" date="2018" name="Mol. Plant Microbe Interact.">
        <title>Genome sequence resources for the wheat stripe rust pathogen (Puccinia striiformis f. sp. tritici) and the barley stripe rust pathogen (Puccinia striiformis f. sp. hordei).</title>
        <authorList>
            <person name="Xia C."/>
            <person name="Wang M."/>
            <person name="Yin C."/>
            <person name="Cornejo O.E."/>
            <person name="Hulbert S.H."/>
            <person name="Chen X."/>
        </authorList>
    </citation>
    <scope>NUCLEOTIDE SEQUENCE [LARGE SCALE GENOMIC DNA]</scope>
    <source>
        <strain evidence="3">93TX-2</strain>
    </source>
</reference>
<evidence type="ECO:0000256" key="1">
    <source>
        <dbReference type="SAM" id="MobiDB-lite"/>
    </source>
</evidence>
<feature type="region of interest" description="Disordered" evidence="1">
    <location>
        <begin position="232"/>
        <end position="255"/>
    </location>
</feature>
<dbReference type="VEuPathDB" id="FungiDB:PSTT_08883"/>